<feature type="domain" description="Gram-positive cocci surface proteins LPxTG" evidence="6">
    <location>
        <begin position="454"/>
        <end position="487"/>
    </location>
</feature>
<evidence type="ECO:0000259" key="6">
    <source>
        <dbReference type="PROSITE" id="PS50847"/>
    </source>
</evidence>
<feature type="compositionally biased region" description="Low complexity" evidence="5">
    <location>
        <begin position="428"/>
        <end position="443"/>
    </location>
</feature>
<comment type="caution">
    <text evidence="7">The sequence shown here is derived from an EMBL/GenBank/DDBJ whole genome shotgun (WGS) entry which is preliminary data.</text>
</comment>
<dbReference type="Pfam" id="PF17966">
    <property type="entry name" value="Muc_B2"/>
    <property type="match status" value="2"/>
</dbReference>
<dbReference type="PROSITE" id="PS50847">
    <property type="entry name" value="GRAM_POS_ANCHORING"/>
    <property type="match status" value="1"/>
</dbReference>
<dbReference type="PATRIC" id="fig|1291734.4.peg.1468"/>
<dbReference type="NCBIfam" id="TIGR01167">
    <property type="entry name" value="LPXTG_anchor"/>
    <property type="match status" value="1"/>
</dbReference>
<dbReference type="Pfam" id="PF00746">
    <property type="entry name" value="Gram_pos_anchor"/>
    <property type="match status" value="1"/>
</dbReference>
<dbReference type="STRING" id="1291734.FD02_GL001427"/>
<keyword evidence="2" id="KW-0964">Secreted</keyword>
<protein>
    <submittedName>
        <fullName evidence="7">Mucus binding protein</fullName>
    </submittedName>
</protein>
<keyword evidence="8" id="KW-1185">Reference proteome</keyword>
<dbReference type="Proteomes" id="UP000051804">
    <property type="component" value="Unassembled WGS sequence"/>
</dbReference>
<reference evidence="7 8" key="1">
    <citation type="journal article" date="2015" name="Genome Announc.">
        <title>Expanding the biotechnology potential of lactobacilli through comparative genomics of 213 strains and associated genera.</title>
        <authorList>
            <person name="Sun Z."/>
            <person name="Harris H.M."/>
            <person name="McCann A."/>
            <person name="Guo C."/>
            <person name="Argimon S."/>
            <person name="Zhang W."/>
            <person name="Yang X."/>
            <person name="Jeffery I.B."/>
            <person name="Cooney J.C."/>
            <person name="Kagawa T.F."/>
            <person name="Liu W."/>
            <person name="Song Y."/>
            <person name="Salvetti E."/>
            <person name="Wrobel A."/>
            <person name="Rasinkangas P."/>
            <person name="Parkhill J."/>
            <person name="Rea M.C."/>
            <person name="O'Sullivan O."/>
            <person name="Ritari J."/>
            <person name="Douillard F.P."/>
            <person name="Paul Ross R."/>
            <person name="Yang R."/>
            <person name="Briner A.E."/>
            <person name="Felis G.E."/>
            <person name="de Vos W.M."/>
            <person name="Barrangou R."/>
            <person name="Klaenhammer T.R."/>
            <person name="Caufield P.W."/>
            <person name="Cui Y."/>
            <person name="Zhang H."/>
            <person name="O'Toole P.W."/>
        </authorList>
    </citation>
    <scope>NUCLEOTIDE SEQUENCE [LARGE SCALE GENOMIC DNA]</scope>
    <source>
        <strain evidence="7 8">JCM 17158</strain>
    </source>
</reference>
<dbReference type="Gene3D" id="2.60.40.4300">
    <property type="match status" value="2"/>
</dbReference>
<evidence type="ECO:0000313" key="8">
    <source>
        <dbReference type="Proteomes" id="UP000051804"/>
    </source>
</evidence>
<evidence type="ECO:0000256" key="5">
    <source>
        <dbReference type="SAM" id="MobiDB-lite"/>
    </source>
</evidence>
<dbReference type="AlphaFoldDB" id="A0A0R1K4B0"/>
<gene>
    <name evidence="7" type="ORF">FD02_GL001427</name>
</gene>
<accession>A0A0R1K4B0</accession>
<evidence type="ECO:0000256" key="2">
    <source>
        <dbReference type="ARBA" id="ARBA00022525"/>
    </source>
</evidence>
<dbReference type="Pfam" id="PF17965">
    <property type="entry name" value="MucBP_2"/>
    <property type="match status" value="2"/>
</dbReference>
<proteinExistence type="predicted"/>
<dbReference type="InterPro" id="IPR041495">
    <property type="entry name" value="Mub_B2"/>
</dbReference>
<name>A0A0R1K4B0_9LACO</name>
<evidence type="ECO:0000256" key="1">
    <source>
        <dbReference type="ARBA" id="ARBA00022512"/>
    </source>
</evidence>
<organism evidence="7 8">
    <name type="scientific">Lacticaseibacillus nasuensis JCM 17158</name>
    <dbReference type="NCBI Taxonomy" id="1291734"/>
    <lineage>
        <taxon>Bacteria</taxon>
        <taxon>Bacillati</taxon>
        <taxon>Bacillota</taxon>
        <taxon>Bacilli</taxon>
        <taxon>Lactobacillales</taxon>
        <taxon>Lactobacillaceae</taxon>
        <taxon>Lacticaseibacillus</taxon>
    </lineage>
</organism>
<sequence length="487" mass="50436">MKYVDDDADGAQVGITQKLSGKTGGTTDWTATVPDGYKLASNQPATGTVTFTTNTPSVTIHLKHVIDHVTTTTTRTITYTGAGTKTPEKVVQTTTWHTSTDKATDSFIATDNSDYAEVNTPTIAGYTPDKTSVAKVGIQTVTDPQTIKDTDVTVTYTADDQTTQVKYVDDDKGGAPVGNPETLSGKTDTTADWTATIPTGYELAPDQPANGTVTFSAQTPDVTVHLKHIIQHGSRTTKRTITYIGGGAQSPAPVVQTVKWLTSVDVVTGGVIATAQAGYPAVPTPAIPGYTPDQTSVAKVGIRTTTNPADLTDSAVTVTYTIDQQTAEIIFVIKGHGTYDVVTVSGPSGSAIPTSSYQAILAALTAKGYKVVTNAAKGAHFDDDRTATQRLTIVLTKPSTGGPHGGLPETGLTGGSSKTTGQPGGTATGQATGTSSRRATGTSQGQTGDAAHRLPTTGDAQGTQYAVLGLMFLTGIFGLAKPRKKHN</sequence>
<keyword evidence="4" id="KW-0572">Peptidoglycan-anchor</keyword>
<feature type="region of interest" description="Disordered" evidence="5">
    <location>
        <begin position="396"/>
        <end position="457"/>
    </location>
</feature>
<dbReference type="Gene3D" id="3.10.20.320">
    <property type="entry name" value="Putative peptidoglycan bound protein (lpxtg motif)"/>
    <property type="match status" value="2"/>
</dbReference>
<keyword evidence="3" id="KW-0732">Signal</keyword>
<keyword evidence="1" id="KW-0134">Cell wall</keyword>
<evidence type="ECO:0000256" key="3">
    <source>
        <dbReference type="ARBA" id="ARBA00022729"/>
    </source>
</evidence>
<feature type="region of interest" description="Disordered" evidence="5">
    <location>
        <begin position="169"/>
        <end position="188"/>
    </location>
</feature>
<dbReference type="EMBL" id="AZDJ01000002">
    <property type="protein sequence ID" value="KRK74103.1"/>
    <property type="molecule type" value="Genomic_DNA"/>
</dbReference>
<dbReference type="Gene3D" id="3.10.20.470">
    <property type="match status" value="1"/>
</dbReference>
<evidence type="ECO:0000256" key="4">
    <source>
        <dbReference type="ARBA" id="ARBA00023088"/>
    </source>
</evidence>
<dbReference type="InterPro" id="IPR041558">
    <property type="entry name" value="MucBP_2"/>
</dbReference>
<evidence type="ECO:0000313" key="7">
    <source>
        <dbReference type="EMBL" id="KRK74103.1"/>
    </source>
</evidence>
<dbReference type="InterPro" id="IPR019931">
    <property type="entry name" value="LPXTG_anchor"/>
</dbReference>